<dbReference type="ESTHER" id="drogr-b4jdz1">
    <property type="family name" value="Glutactin"/>
</dbReference>
<feature type="compositionally biased region" description="Basic and acidic residues" evidence="5">
    <location>
        <begin position="807"/>
        <end position="849"/>
    </location>
</feature>
<dbReference type="Pfam" id="PF00135">
    <property type="entry name" value="COesterase"/>
    <property type="match status" value="1"/>
</dbReference>
<evidence type="ECO:0000313" key="9">
    <source>
        <dbReference type="Proteomes" id="UP000001070"/>
    </source>
</evidence>
<accession>B4JDZ1</accession>
<keyword evidence="9" id="KW-1185">Reference proteome</keyword>
<evidence type="ECO:0000256" key="3">
    <source>
        <dbReference type="ARBA" id="ARBA00023157"/>
    </source>
</evidence>
<feature type="domain" description="Carboxylesterase type B" evidence="7">
    <location>
        <begin position="60"/>
        <end position="559"/>
    </location>
</feature>
<dbReference type="KEGG" id="dgr:6561688"/>
<dbReference type="SMR" id="B4JDZ1"/>
<proteinExistence type="predicted"/>
<feature type="compositionally biased region" description="Basic and acidic residues" evidence="5">
    <location>
        <begin position="873"/>
        <end position="918"/>
    </location>
</feature>
<dbReference type="Gene3D" id="3.40.50.1820">
    <property type="entry name" value="alpha/beta hydrolase"/>
    <property type="match status" value="1"/>
</dbReference>
<gene>
    <name evidence="8" type="primary">Dgri\GH11275</name>
    <name evidence="8" type="ORF">Dgri_GH11275</name>
</gene>
<keyword evidence="6" id="KW-0732">Signal</keyword>
<feature type="compositionally biased region" description="Basic and acidic residues" evidence="5">
    <location>
        <begin position="1154"/>
        <end position="1203"/>
    </location>
</feature>
<evidence type="ECO:0000256" key="2">
    <source>
        <dbReference type="ARBA" id="ARBA00022525"/>
    </source>
</evidence>
<feature type="compositionally biased region" description="Basic and acidic residues" evidence="5">
    <location>
        <begin position="1086"/>
        <end position="1122"/>
    </location>
</feature>
<dbReference type="EMBL" id="CH916368">
    <property type="protein sequence ID" value="EDW03511.1"/>
    <property type="molecule type" value="Genomic_DNA"/>
</dbReference>
<dbReference type="GO" id="GO:0005576">
    <property type="term" value="C:extracellular region"/>
    <property type="evidence" value="ECO:0007669"/>
    <property type="project" value="UniProtKB-SubCell"/>
</dbReference>
<dbReference type="PROSITE" id="PS00941">
    <property type="entry name" value="CARBOXYLESTERASE_B_2"/>
    <property type="match status" value="1"/>
</dbReference>
<dbReference type="PANTHER" id="PTHR43142:SF12">
    <property type="entry name" value="CARBOXYLESTERASE TYPE B DOMAIN-CONTAINING PROTEIN-RELATED"/>
    <property type="match status" value="1"/>
</dbReference>
<feature type="signal peptide" evidence="6">
    <location>
        <begin position="1"/>
        <end position="18"/>
    </location>
</feature>
<feature type="region of interest" description="Disordered" evidence="5">
    <location>
        <begin position="585"/>
        <end position="660"/>
    </location>
</feature>
<evidence type="ECO:0000256" key="4">
    <source>
        <dbReference type="ARBA" id="ARBA00023180"/>
    </source>
</evidence>
<evidence type="ECO:0000256" key="6">
    <source>
        <dbReference type="SAM" id="SignalP"/>
    </source>
</evidence>
<feature type="compositionally biased region" description="Basic residues" evidence="5">
    <location>
        <begin position="1300"/>
        <end position="1310"/>
    </location>
</feature>
<dbReference type="HOGENOM" id="CLU_260792_0_0_1"/>
<feature type="compositionally biased region" description="Low complexity" evidence="5">
    <location>
        <begin position="585"/>
        <end position="597"/>
    </location>
</feature>
<feature type="region of interest" description="Disordered" evidence="5">
    <location>
        <begin position="679"/>
        <end position="1004"/>
    </location>
</feature>
<dbReference type="OrthoDB" id="3200163at2759"/>
<feature type="compositionally biased region" description="Basic and acidic residues" evidence="5">
    <location>
        <begin position="614"/>
        <end position="660"/>
    </location>
</feature>
<dbReference type="InParanoid" id="B4JDZ1"/>
<evidence type="ECO:0000259" key="7">
    <source>
        <dbReference type="Pfam" id="PF00135"/>
    </source>
</evidence>
<feature type="region of interest" description="Disordered" evidence="5">
    <location>
        <begin position="1082"/>
        <end position="1310"/>
    </location>
</feature>
<feature type="compositionally biased region" description="Basic and acidic residues" evidence="5">
    <location>
        <begin position="679"/>
        <end position="696"/>
    </location>
</feature>
<dbReference type="InterPro" id="IPR029058">
    <property type="entry name" value="AB_hydrolase_fold"/>
</dbReference>
<dbReference type="InterPro" id="IPR019819">
    <property type="entry name" value="Carboxylesterase_B_CS"/>
</dbReference>
<comment type="subcellular location">
    <subcellularLocation>
        <location evidence="1">Secreted</location>
    </subcellularLocation>
</comment>
<dbReference type="eggNOG" id="KOG1516">
    <property type="taxonomic scope" value="Eukaryota"/>
</dbReference>
<name>B4JDZ1_DROGR</name>
<dbReference type="Proteomes" id="UP000001070">
    <property type="component" value="Unassembled WGS sequence"/>
</dbReference>
<feature type="compositionally biased region" description="Basic and acidic residues" evidence="5">
    <location>
        <begin position="1229"/>
        <end position="1252"/>
    </location>
</feature>
<feature type="compositionally biased region" description="Acidic residues" evidence="5">
    <location>
        <begin position="850"/>
        <end position="862"/>
    </location>
</feature>
<dbReference type="OMA" id="MILYRAP"/>
<protein>
    <submittedName>
        <fullName evidence="8">GH11275</fullName>
    </submittedName>
</protein>
<keyword evidence="2" id="KW-0964">Secreted</keyword>
<keyword evidence="4" id="KW-0325">Glycoprotein</keyword>
<keyword evidence="3" id="KW-1015">Disulfide bond</keyword>
<evidence type="ECO:0000313" key="8">
    <source>
        <dbReference type="EMBL" id="EDW03511.1"/>
    </source>
</evidence>
<feature type="compositionally biased region" description="Polar residues" evidence="5">
    <location>
        <begin position="919"/>
        <end position="930"/>
    </location>
</feature>
<reference evidence="8 9" key="1">
    <citation type="journal article" date="2007" name="Nature">
        <title>Evolution of genes and genomes on the Drosophila phylogeny.</title>
        <authorList>
            <consortium name="Drosophila 12 Genomes Consortium"/>
            <person name="Clark A.G."/>
            <person name="Eisen M.B."/>
            <person name="Smith D.R."/>
            <person name="Bergman C.M."/>
            <person name="Oliver B."/>
            <person name="Markow T.A."/>
            <person name="Kaufman T.C."/>
            <person name="Kellis M."/>
            <person name="Gelbart W."/>
            <person name="Iyer V.N."/>
            <person name="Pollard D.A."/>
            <person name="Sackton T.B."/>
            <person name="Larracuente A.M."/>
            <person name="Singh N.D."/>
            <person name="Abad J.P."/>
            <person name="Abt D.N."/>
            <person name="Adryan B."/>
            <person name="Aguade M."/>
            <person name="Akashi H."/>
            <person name="Anderson W.W."/>
            <person name="Aquadro C.F."/>
            <person name="Ardell D.H."/>
            <person name="Arguello R."/>
            <person name="Artieri C.G."/>
            <person name="Barbash D.A."/>
            <person name="Barker D."/>
            <person name="Barsanti P."/>
            <person name="Batterham P."/>
            <person name="Batzoglou S."/>
            <person name="Begun D."/>
            <person name="Bhutkar A."/>
            <person name="Blanco E."/>
            <person name="Bosak S.A."/>
            <person name="Bradley R.K."/>
            <person name="Brand A.D."/>
            <person name="Brent M.R."/>
            <person name="Brooks A.N."/>
            <person name="Brown R.H."/>
            <person name="Butlin R.K."/>
            <person name="Caggese C."/>
            <person name="Calvi B.R."/>
            <person name="Bernardo de Carvalho A."/>
            <person name="Caspi A."/>
            <person name="Castrezana S."/>
            <person name="Celniker S.E."/>
            <person name="Chang J.L."/>
            <person name="Chapple C."/>
            <person name="Chatterji S."/>
            <person name="Chinwalla A."/>
            <person name="Civetta A."/>
            <person name="Clifton S.W."/>
            <person name="Comeron J.M."/>
            <person name="Costello J.C."/>
            <person name="Coyne J.A."/>
            <person name="Daub J."/>
            <person name="David R.G."/>
            <person name="Delcher A.L."/>
            <person name="Delehaunty K."/>
            <person name="Do C.B."/>
            <person name="Ebling H."/>
            <person name="Edwards K."/>
            <person name="Eickbush T."/>
            <person name="Evans J.D."/>
            <person name="Filipski A."/>
            <person name="Findeiss S."/>
            <person name="Freyhult E."/>
            <person name="Fulton L."/>
            <person name="Fulton R."/>
            <person name="Garcia A.C."/>
            <person name="Gardiner A."/>
            <person name="Garfield D.A."/>
            <person name="Garvin B.E."/>
            <person name="Gibson G."/>
            <person name="Gilbert D."/>
            <person name="Gnerre S."/>
            <person name="Godfrey J."/>
            <person name="Good R."/>
            <person name="Gotea V."/>
            <person name="Gravely B."/>
            <person name="Greenberg A.J."/>
            <person name="Griffiths-Jones S."/>
            <person name="Gross S."/>
            <person name="Guigo R."/>
            <person name="Gustafson E.A."/>
            <person name="Haerty W."/>
            <person name="Hahn M.W."/>
            <person name="Halligan D.L."/>
            <person name="Halpern A.L."/>
            <person name="Halter G.M."/>
            <person name="Han M.V."/>
            <person name="Heger A."/>
            <person name="Hillier L."/>
            <person name="Hinrichs A.S."/>
            <person name="Holmes I."/>
            <person name="Hoskins R.A."/>
            <person name="Hubisz M.J."/>
            <person name="Hultmark D."/>
            <person name="Huntley M.A."/>
            <person name="Jaffe D.B."/>
            <person name="Jagadeeshan S."/>
            <person name="Jeck W.R."/>
            <person name="Johnson J."/>
            <person name="Jones C.D."/>
            <person name="Jordan W.C."/>
            <person name="Karpen G.H."/>
            <person name="Kataoka E."/>
            <person name="Keightley P.D."/>
            <person name="Kheradpour P."/>
            <person name="Kirkness E.F."/>
            <person name="Koerich L.B."/>
            <person name="Kristiansen K."/>
            <person name="Kudrna D."/>
            <person name="Kulathinal R.J."/>
            <person name="Kumar S."/>
            <person name="Kwok R."/>
            <person name="Lander E."/>
            <person name="Langley C.H."/>
            <person name="Lapoint R."/>
            <person name="Lazzaro B.P."/>
            <person name="Lee S.J."/>
            <person name="Levesque L."/>
            <person name="Li R."/>
            <person name="Lin C.F."/>
            <person name="Lin M.F."/>
            <person name="Lindblad-Toh K."/>
            <person name="Llopart A."/>
            <person name="Long M."/>
            <person name="Low L."/>
            <person name="Lozovsky E."/>
            <person name="Lu J."/>
            <person name="Luo M."/>
            <person name="Machado C.A."/>
            <person name="Makalowski W."/>
            <person name="Marzo M."/>
            <person name="Matsuda M."/>
            <person name="Matzkin L."/>
            <person name="McAllister B."/>
            <person name="McBride C.S."/>
            <person name="McKernan B."/>
            <person name="McKernan K."/>
            <person name="Mendez-Lago M."/>
            <person name="Minx P."/>
            <person name="Mollenhauer M.U."/>
            <person name="Montooth K."/>
            <person name="Mount S.M."/>
            <person name="Mu X."/>
            <person name="Myers E."/>
            <person name="Negre B."/>
            <person name="Newfeld S."/>
            <person name="Nielsen R."/>
            <person name="Noor M.A."/>
            <person name="O'Grady P."/>
            <person name="Pachter L."/>
            <person name="Papaceit M."/>
            <person name="Parisi M.J."/>
            <person name="Parisi M."/>
            <person name="Parts L."/>
            <person name="Pedersen J.S."/>
            <person name="Pesole G."/>
            <person name="Phillippy A.M."/>
            <person name="Ponting C.P."/>
            <person name="Pop M."/>
            <person name="Porcelli D."/>
            <person name="Powell J.R."/>
            <person name="Prohaska S."/>
            <person name="Pruitt K."/>
            <person name="Puig M."/>
            <person name="Quesneville H."/>
            <person name="Ram K.R."/>
            <person name="Rand D."/>
            <person name="Rasmussen M.D."/>
            <person name="Reed L.K."/>
            <person name="Reenan R."/>
            <person name="Reily A."/>
            <person name="Remington K.A."/>
            <person name="Rieger T.T."/>
            <person name="Ritchie M.G."/>
            <person name="Robin C."/>
            <person name="Rogers Y.H."/>
            <person name="Rohde C."/>
            <person name="Rozas J."/>
            <person name="Rubenfield M.J."/>
            <person name="Ruiz A."/>
            <person name="Russo S."/>
            <person name="Salzberg S.L."/>
            <person name="Sanchez-Gracia A."/>
            <person name="Saranga D.J."/>
            <person name="Sato H."/>
            <person name="Schaeffer S.W."/>
            <person name="Schatz M.C."/>
            <person name="Schlenke T."/>
            <person name="Schwartz R."/>
            <person name="Segarra C."/>
            <person name="Singh R.S."/>
            <person name="Sirot L."/>
            <person name="Sirota M."/>
            <person name="Sisneros N.B."/>
            <person name="Smith C.D."/>
            <person name="Smith T.F."/>
            <person name="Spieth J."/>
            <person name="Stage D.E."/>
            <person name="Stark A."/>
            <person name="Stephan W."/>
            <person name="Strausberg R.L."/>
            <person name="Strempel S."/>
            <person name="Sturgill D."/>
            <person name="Sutton G."/>
            <person name="Sutton G.G."/>
            <person name="Tao W."/>
            <person name="Teichmann S."/>
            <person name="Tobari Y.N."/>
            <person name="Tomimura Y."/>
            <person name="Tsolas J.M."/>
            <person name="Valente V.L."/>
            <person name="Venter E."/>
            <person name="Venter J.C."/>
            <person name="Vicario S."/>
            <person name="Vieira F.G."/>
            <person name="Vilella A.J."/>
            <person name="Villasante A."/>
            <person name="Walenz B."/>
            <person name="Wang J."/>
            <person name="Wasserman M."/>
            <person name="Watts T."/>
            <person name="Wilson D."/>
            <person name="Wilson R.K."/>
            <person name="Wing R.A."/>
            <person name="Wolfner M.F."/>
            <person name="Wong A."/>
            <person name="Wong G.K."/>
            <person name="Wu C.I."/>
            <person name="Wu G."/>
            <person name="Yamamoto D."/>
            <person name="Yang H.P."/>
            <person name="Yang S.P."/>
            <person name="Yorke J.A."/>
            <person name="Yoshida K."/>
            <person name="Zdobnov E."/>
            <person name="Zhang P."/>
            <person name="Zhang Y."/>
            <person name="Zimin A.V."/>
            <person name="Baldwin J."/>
            <person name="Abdouelleil A."/>
            <person name="Abdulkadir J."/>
            <person name="Abebe A."/>
            <person name="Abera B."/>
            <person name="Abreu J."/>
            <person name="Acer S.C."/>
            <person name="Aftuck L."/>
            <person name="Alexander A."/>
            <person name="An P."/>
            <person name="Anderson E."/>
            <person name="Anderson S."/>
            <person name="Arachi H."/>
            <person name="Azer M."/>
            <person name="Bachantsang P."/>
            <person name="Barry A."/>
            <person name="Bayul T."/>
            <person name="Berlin A."/>
            <person name="Bessette D."/>
            <person name="Bloom T."/>
            <person name="Blye J."/>
            <person name="Boguslavskiy L."/>
            <person name="Bonnet C."/>
            <person name="Boukhgalter B."/>
            <person name="Bourzgui I."/>
            <person name="Brown A."/>
            <person name="Cahill P."/>
            <person name="Channer S."/>
            <person name="Cheshatsang Y."/>
            <person name="Chuda L."/>
            <person name="Citroen M."/>
            <person name="Collymore A."/>
            <person name="Cooke P."/>
            <person name="Costello M."/>
            <person name="D'Aco K."/>
            <person name="Daza R."/>
            <person name="De Haan G."/>
            <person name="DeGray S."/>
            <person name="DeMaso C."/>
            <person name="Dhargay N."/>
            <person name="Dooley K."/>
            <person name="Dooley E."/>
            <person name="Doricent M."/>
            <person name="Dorje P."/>
            <person name="Dorjee K."/>
            <person name="Dupes A."/>
            <person name="Elong R."/>
            <person name="Falk J."/>
            <person name="Farina A."/>
            <person name="Faro S."/>
            <person name="Ferguson D."/>
            <person name="Fisher S."/>
            <person name="Foley C.D."/>
            <person name="Franke A."/>
            <person name="Friedrich D."/>
            <person name="Gadbois L."/>
            <person name="Gearin G."/>
            <person name="Gearin C.R."/>
            <person name="Giannoukos G."/>
            <person name="Goode T."/>
            <person name="Graham J."/>
            <person name="Grandbois E."/>
            <person name="Grewal S."/>
            <person name="Gyaltsen K."/>
            <person name="Hafez N."/>
            <person name="Hagos B."/>
            <person name="Hall J."/>
            <person name="Henson C."/>
            <person name="Hollinger A."/>
            <person name="Honan T."/>
            <person name="Huard M.D."/>
            <person name="Hughes L."/>
            <person name="Hurhula B."/>
            <person name="Husby M.E."/>
            <person name="Kamat A."/>
            <person name="Kanga B."/>
            <person name="Kashin S."/>
            <person name="Khazanovich D."/>
            <person name="Kisner P."/>
            <person name="Lance K."/>
            <person name="Lara M."/>
            <person name="Lee W."/>
            <person name="Lennon N."/>
            <person name="Letendre F."/>
            <person name="LeVine R."/>
            <person name="Lipovsky A."/>
            <person name="Liu X."/>
            <person name="Liu J."/>
            <person name="Liu S."/>
            <person name="Lokyitsang T."/>
            <person name="Lokyitsang Y."/>
            <person name="Lubonja R."/>
            <person name="Lui A."/>
            <person name="MacDonald P."/>
            <person name="Magnisalis V."/>
            <person name="Maru K."/>
            <person name="Matthews C."/>
            <person name="McCusker W."/>
            <person name="McDonough S."/>
            <person name="Mehta T."/>
            <person name="Meldrim J."/>
            <person name="Meneus L."/>
            <person name="Mihai O."/>
            <person name="Mihalev A."/>
            <person name="Mihova T."/>
            <person name="Mittelman R."/>
            <person name="Mlenga V."/>
            <person name="Montmayeur A."/>
            <person name="Mulrain L."/>
            <person name="Navidi A."/>
            <person name="Naylor J."/>
            <person name="Negash T."/>
            <person name="Nguyen T."/>
            <person name="Nguyen N."/>
            <person name="Nicol R."/>
            <person name="Norbu C."/>
            <person name="Norbu N."/>
            <person name="Novod N."/>
            <person name="O'Neill B."/>
            <person name="Osman S."/>
            <person name="Markiewicz E."/>
            <person name="Oyono O.L."/>
            <person name="Patti C."/>
            <person name="Phunkhang P."/>
            <person name="Pierre F."/>
            <person name="Priest M."/>
            <person name="Raghuraman S."/>
            <person name="Rege F."/>
            <person name="Reyes R."/>
            <person name="Rise C."/>
            <person name="Rogov P."/>
            <person name="Ross K."/>
            <person name="Ryan E."/>
            <person name="Settipalli S."/>
            <person name="Shea T."/>
            <person name="Sherpa N."/>
            <person name="Shi L."/>
            <person name="Shih D."/>
            <person name="Sparrow T."/>
            <person name="Spaulding J."/>
            <person name="Stalker J."/>
            <person name="Stange-Thomann N."/>
            <person name="Stavropoulos S."/>
            <person name="Stone C."/>
            <person name="Strader C."/>
            <person name="Tesfaye S."/>
            <person name="Thomson T."/>
            <person name="Thoulutsang Y."/>
            <person name="Thoulutsang D."/>
            <person name="Topham K."/>
            <person name="Topping I."/>
            <person name="Tsamla T."/>
            <person name="Vassiliev H."/>
            <person name="Vo A."/>
            <person name="Wangchuk T."/>
            <person name="Wangdi T."/>
            <person name="Weiand M."/>
            <person name="Wilkinson J."/>
            <person name="Wilson A."/>
            <person name="Yadav S."/>
            <person name="Young G."/>
            <person name="Yu Q."/>
            <person name="Zembek L."/>
            <person name="Zhong D."/>
            <person name="Zimmer A."/>
            <person name="Zwirko Z."/>
            <person name="Jaffe D.B."/>
            <person name="Alvarez P."/>
            <person name="Brockman W."/>
            <person name="Butler J."/>
            <person name="Chin C."/>
            <person name="Gnerre S."/>
            <person name="Grabherr M."/>
            <person name="Kleber M."/>
            <person name="Mauceli E."/>
            <person name="MacCallum I."/>
        </authorList>
    </citation>
    <scope>NUCLEOTIDE SEQUENCE [LARGE SCALE GENOMIC DNA]</scope>
    <source>
        <strain evidence="9">Tucson 15287-2541.00</strain>
    </source>
</reference>
<dbReference type="InterPro" id="IPR002018">
    <property type="entry name" value="CarbesteraseB"/>
</dbReference>
<feature type="compositionally biased region" description="Low complexity" evidence="5">
    <location>
        <begin position="947"/>
        <end position="965"/>
    </location>
</feature>
<evidence type="ECO:0000256" key="1">
    <source>
        <dbReference type="ARBA" id="ARBA00004613"/>
    </source>
</evidence>
<organism evidence="9">
    <name type="scientific">Drosophila grimshawi</name>
    <name type="common">Hawaiian fruit fly</name>
    <name type="synonym">Idiomyia grimshawi</name>
    <dbReference type="NCBI Taxonomy" id="7222"/>
    <lineage>
        <taxon>Eukaryota</taxon>
        <taxon>Metazoa</taxon>
        <taxon>Ecdysozoa</taxon>
        <taxon>Arthropoda</taxon>
        <taxon>Hexapoda</taxon>
        <taxon>Insecta</taxon>
        <taxon>Pterygota</taxon>
        <taxon>Neoptera</taxon>
        <taxon>Endopterygota</taxon>
        <taxon>Diptera</taxon>
        <taxon>Brachycera</taxon>
        <taxon>Muscomorpha</taxon>
        <taxon>Ephydroidea</taxon>
        <taxon>Drosophilidae</taxon>
        <taxon>Drosophila</taxon>
        <taxon>Hawaiian Drosophila</taxon>
    </lineage>
</organism>
<sequence>MQLLSLLLLLLVLGICHAQFDEIYSYTPRPLRPAPWLGEVFKTTTPPPPAPPSGGVHVPGVGEVNGLPKYKVIKGRPIDAYLGIRYAQVNSGLGRFQKARAVPYAGRIDATQMSPNCAQFPEKQRLQEAEARGENADDCLTLNIYAPAGPRELPVLVFVHGEMLFDGSAEEAQPDYVLEHDVVLVSINYRLAPFGFLSALSDELPGNVALSDLQLALEWVQRNIRYFGGASSRVTLIGQAGGATLAHALSLSPQAQHLFQQLILQSGTALNPYLIDERPLETLATFASLARCPTAGRNLAPLYQCLNRMRTSQLVEIFEQLFRNNEPLGLSALGGFKLVVGDRLGYLPNHPAALVASNNSTKPLIVGAAKDASAFILSGFYDQIQNLNSRNLSDYINVILRHTAPPQHHKVWHDWALQEIFTPEQKRYVNTNSVAQGLLELSNLIMYRSPVIDTIRLSHQKTPAYLYTFDYRGQYHRFADVKNPLPFGVDASLSDDSVYLFPYPEETSKLNPDDMSIARALVAMWVSFAQTGIPNPNPNVWPKATSEYGPFLRFTNSKQNILELDQHFGEGINIPNLYPMYFTTSRTSSGTTTTTRRPYSGLPPAYPEYNPRTQEAHWKQQMREQEEQLARENEKRRLEQQQREEQLQQENAQREQLERDQRQRWAAEELALKEYELRQQREREQQQREQHEREQPDATQEQLDPEQEQHSEEQPDQESRWQQEREQQLREQQRREQQQREQRQREQQQREQQQREQQHRQQPEREQEQPAQQQPHYSQSDVPPEPNDFPTYEDYVKAYEQWVRAAQEQEQHQQSQEEREREAREQEELEQQQREQQDRQQQERPHHEEEQPEATDEQPEPEQEQHSQTVLDQELRWKQVLEQDERELRQREEREYEQREQQRRDQQQREQQGREHQEPAQQEPHSSQSDAPPEPNNFPTYEDYVKAYEQWAGAAQEQEQQQQSQEDNEQEARDQQEREQQLRQIEQEELAKHASEPEGKPYRYDYSSDTSYMLAVAEWEAAGPDYKPYQRTQEEIEEDARYERKRKILMNMRKDYEEGVQHPREPGAEPRTHEFNNFESFIAAHSKWEEEHPVQKEELESPEQRAQRDRETRGRVEQERPQHQVLDLELTQPQNGYDNFNDYVNGRALLTAARQDRDQQQQSQEEREQQAREQYIREQQQRHQLEREQEEQERAQYEPHDDYFLNASPWPEAGQEQDQQQQSQEEYDQEAREQQEREQREREQLEREEQQRSDAQPDTDTYGLDDSDLNADLWPQASEEEEADRYPEYSNGHNYPQRVKLMRRHPRLRS</sequence>
<dbReference type="SUPFAM" id="SSF53474">
    <property type="entry name" value="alpha/beta-Hydrolases"/>
    <property type="match status" value="1"/>
</dbReference>
<feature type="compositionally biased region" description="Basic and acidic residues" evidence="5">
    <location>
        <begin position="970"/>
        <end position="1003"/>
    </location>
</feature>
<dbReference type="PANTHER" id="PTHR43142">
    <property type="entry name" value="CARBOXYLIC ESTER HYDROLASE"/>
    <property type="match status" value="1"/>
</dbReference>
<dbReference type="STRING" id="7222.B4JDZ1"/>
<feature type="compositionally biased region" description="Basic and acidic residues" evidence="5">
    <location>
        <begin position="707"/>
        <end position="768"/>
    </location>
</feature>
<feature type="chain" id="PRO_5002808729" evidence="6">
    <location>
        <begin position="19"/>
        <end position="1310"/>
    </location>
</feature>
<evidence type="ECO:0000256" key="5">
    <source>
        <dbReference type="SAM" id="MobiDB-lite"/>
    </source>
</evidence>